<keyword evidence="2" id="KW-0862">Zinc</keyword>
<dbReference type="InterPro" id="IPR001841">
    <property type="entry name" value="Znf_RING"/>
</dbReference>
<comment type="caution">
    <text evidence="6">The sequence shown here is derived from an EMBL/GenBank/DDBJ whole genome shotgun (WGS) entry which is preliminary data.</text>
</comment>
<gene>
    <name evidence="6" type="ORF">ACJMK2_019809</name>
</gene>
<keyword evidence="1 3" id="KW-0479">Metal-binding</keyword>
<dbReference type="InterPro" id="IPR013083">
    <property type="entry name" value="Znf_RING/FYVE/PHD"/>
</dbReference>
<feature type="compositionally biased region" description="Polar residues" evidence="4">
    <location>
        <begin position="621"/>
        <end position="631"/>
    </location>
</feature>
<dbReference type="Proteomes" id="UP001634394">
    <property type="component" value="Unassembled WGS sequence"/>
</dbReference>
<dbReference type="Gene3D" id="3.30.40.10">
    <property type="entry name" value="Zinc/RING finger domain, C3HC4 (zinc finger)"/>
    <property type="match status" value="1"/>
</dbReference>
<dbReference type="PANTHER" id="PTHR46400:SF5">
    <property type="entry name" value="RING-TYPE DOMAIN-CONTAINING PROTEIN"/>
    <property type="match status" value="1"/>
</dbReference>
<feature type="compositionally biased region" description="Low complexity" evidence="4">
    <location>
        <begin position="180"/>
        <end position="196"/>
    </location>
</feature>
<keyword evidence="7" id="KW-1185">Reference proteome</keyword>
<organism evidence="6 7">
    <name type="scientific">Sinanodonta woodiana</name>
    <name type="common">Chinese pond mussel</name>
    <name type="synonym">Anodonta woodiana</name>
    <dbReference type="NCBI Taxonomy" id="1069815"/>
    <lineage>
        <taxon>Eukaryota</taxon>
        <taxon>Metazoa</taxon>
        <taxon>Spiralia</taxon>
        <taxon>Lophotrochozoa</taxon>
        <taxon>Mollusca</taxon>
        <taxon>Bivalvia</taxon>
        <taxon>Autobranchia</taxon>
        <taxon>Heteroconchia</taxon>
        <taxon>Palaeoheterodonta</taxon>
        <taxon>Unionida</taxon>
        <taxon>Unionoidea</taxon>
        <taxon>Unionidae</taxon>
        <taxon>Unioninae</taxon>
        <taxon>Sinanodonta</taxon>
    </lineage>
</organism>
<dbReference type="FunFam" id="3.30.40.10:FF:000388">
    <property type="entry name" value="Putative RING zinc finger domain superfamily protein"/>
    <property type="match status" value="1"/>
</dbReference>
<evidence type="ECO:0000256" key="3">
    <source>
        <dbReference type="PROSITE-ProRule" id="PRU00175"/>
    </source>
</evidence>
<feature type="compositionally biased region" description="Polar residues" evidence="4">
    <location>
        <begin position="573"/>
        <end position="583"/>
    </location>
</feature>
<dbReference type="SUPFAM" id="SSF57850">
    <property type="entry name" value="RING/U-box"/>
    <property type="match status" value="1"/>
</dbReference>
<evidence type="ECO:0000256" key="1">
    <source>
        <dbReference type="ARBA" id="ARBA00022771"/>
    </source>
</evidence>
<feature type="region of interest" description="Disordered" evidence="4">
    <location>
        <begin position="621"/>
        <end position="648"/>
    </location>
</feature>
<evidence type="ECO:0000259" key="5">
    <source>
        <dbReference type="PROSITE" id="PS50089"/>
    </source>
</evidence>
<name>A0ABD3TX53_SINWO</name>
<dbReference type="SMART" id="SM00184">
    <property type="entry name" value="RING"/>
    <property type="match status" value="1"/>
</dbReference>
<feature type="region of interest" description="Disordered" evidence="4">
    <location>
        <begin position="414"/>
        <end position="442"/>
    </location>
</feature>
<evidence type="ECO:0000256" key="2">
    <source>
        <dbReference type="ARBA" id="ARBA00022833"/>
    </source>
</evidence>
<evidence type="ECO:0000313" key="7">
    <source>
        <dbReference type="Proteomes" id="UP001634394"/>
    </source>
</evidence>
<dbReference type="InterPro" id="IPR033276">
    <property type="entry name" value="BB"/>
</dbReference>
<evidence type="ECO:0000256" key="4">
    <source>
        <dbReference type="SAM" id="MobiDB-lite"/>
    </source>
</evidence>
<dbReference type="AlphaFoldDB" id="A0ABD3TX53"/>
<feature type="region of interest" description="Disordered" evidence="4">
    <location>
        <begin position="176"/>
        <end position="197"/>
    </location>
</feature>
<dbReference type="PROSITE" id="PS50089">
    <property type="entry name" value="ZF_RING_2"/>
    <property type="match status" value="1"/>
</dbReference>
<dbReference type="CDD" id="cd16472">
    <property type="entry name" value="RING-H2_RNF38-like"/>
    <property type="match status" value="1"/>
</dbReference>
<dbReference type="EMBL" id="JBJQND010000017">
    <property type="protein sequence ID" value="KAL3841701.1"/>
    <property type="molecule type" value="Genomic_DNA"/>
</dbReference>
<protein>
    <recommendedName>
        <fullName evidence="5">RING-type domain-containing protein</fullName>
    </recommendedName>
</protein>
<keyword evidence="1 3" id="KW-0863">Zinc-finger</keyword>
<dbReference type="Pfam" id="PF13639">
    <property type="entry name" value="zf-RING_2"/>
    <property type="match status" value="1"/>
</dbReference>
<sequence>MIKLIMEYESDLHNKIMKGDNVCTATSIPKKLDDTKHSLYDGNHMSSVKAQDTETEYTNHHLYHSSSGAKNGHRSSDKGNENVFLIPDTPSPVFAKFASRKQHSISSYSEQEPLQPGHVSIGAKRAINLDPPDRNSDVVQKRLQLISDHSLKSTTSAYKKENVNVFKLKETFERTSQSLSQSHRSNTISSTSNRSHVSPIKAESLSPLSGFVSAKHLLNLSPVSHKADPDFNVEYKKKRKGQKTEVLEMSPKRIKIYPAAEEKKKQFLSVKEPGCSNSMQMRKSVSEYVFSKNGKLKVDCLSDNKKNVTTTLRDSNPLISEDVQAMLNAEEHKTAGNNEAIRISSNSHPLCSGMNPGTSKVQKSSVRWLRWLSDSESCGSDSDQSDDKTLRDILSSASALPQQSEKRDKICNNTALPDHIDNQTLSTSPDSSDNGILNSGLSSMRRSSPILIGHTSATINSSEDKQCSEQKTLPCSPNKCLLSRPLNSCPQKSRSTLSIGFKGQDVYSKYSPDKKEALIKLHMSRLKPGVGRVHASTSEETSSHDQSGKDMKYSDCNQSLSSQFDGEPHECSPNAQNLSSSKCSAPAKPWNSPSPAILSSVFQNATEGVSWNTNSYEENNYQKSSFSQNKTDSVRKAPRNTSSTKLQIKPCLQRSSQSVFKNSVHGIASKSKEKKKNVGQSEILDQLPKRTRMSTVTPRNPIRFTSPGSLGGPNNPIYVDLTPETDFAVRAMTQEDSDANLARRLQEELDHEFAMSLQDQETLPPVEACDFTSAQWSEPPLPSMKPYTMQWQNPSPHRRARQRRASRRVEAAAPRYMMEDIEHQVQHTALQHLVQAMYSRNRYSRGRRRDLMANVLLTTTEDDSNTYEALMELSELIGDVKEKGLTKAESNRLPIKLFKKMESGSCDQSEECLICMCDYEDGDSLKILPCFHQFHAGCIDKWILKNATCPVCRVRLDLR</sequence>
<feature type="domain" description="RING-type" evidence="5">
    <location>
        <begin position="912"/>
        <end position="953"/>
    </location>
</feature>
<feature type="compositionally biased region" description="Polar residues" evidence="4">
    <location>
        <begin position="422"/>
        <end position="442"/>
    </location>
</feature>
<feature type="region of interest" description="Disordered" evidence="4">
    <location>
        <begin position="692"/>
        <end position="715"/>
    </location>
</feature>
<reference evidence="6 7" key="1">
    <citation type="submission" date="2024-11" db="EMBL/GenBank/DDBJ databases">
        <title>Chromosome-level genome assembly of the freshwater bivalve Anodonta woodiana.</title>
        <authorList>
            <person name="Chen X."/>
        </authorList>
    </citation>
    <scope>NUCLEOTIDE SEQUENCE [LARGE SCALE GENOMIC DNA]</scope>
    <source>
        <strain evidence="6">MN2024</strain>
        <tissue evidence="6">Gills</tissue>
    </source>
</reference>
<feature type="compositionally biased region" description="Basic and acidic residues" evidence="4">
    <location>
        <begin position="541"/>
        <end position="553"/>
    </location>
</feature>
<feature type="region of interest" description="Disordered" evidence="4">
    <location>
        <begin position="527"/>
        <end position="590"/>
    </location>
</feature>
<evidence type="ECO:0000313" key="6">
    <source>
        <dbReference type="EMBL" id="KAL3841701.1"/>
    </source>
</evidence>
<dbReference type="PANTHER" id="PTHR46400">
    <property type="entry name" value="RING/U-BOX SUPERFAMILY PROTEIN"/>
    <property type="match status" value="1"/>
</dbReference>
<feature type="compositionally biased region" description="Polar residues" evidence="4">
    <location>
        <begin position="555"/>
        <end position="564"/>
    </location>
</feature>
<accession>A0ABD3TX53</accession>
<dbReference type="GO" id="GO:0008270">
    <property type="term" value="F:zinc ion binding"/>
    <property type="evidence" value="ECO:0007669"/>
    <property type="project" value="UniProtKB-KW"/>
</dbReference>
<proteinExistence type="predicted"/>